<name>A0A1V2R562_9GAMM</name>
<sequence length="273" mass="30691">MLANRLTAQQWAMLSGTLQLTDASLRAGQDSCPSSRVLDPEYCRWLLETLTPPLLSPSIKITASLLAKRIGFLTTAASLYAMSVYNKGLNMTLDNSVLEFGHNRLWTSTMPLYDLTVSQPDQGQRDVWRDSLFDTLFAQHLSPILQTLSTVSGAPLRILWENVAVRVFSLYEQRIEWDDPAAACSPGMTLAQQVQQDFAALLAAPGERFGCDDNPLKPFFRAKTQVPVAGRSVSFRDVRFRRTCCFYYKASQPQEYCQNCPLLRPGKRGEKRI</sequence>
<feature type="domain" description="Aerobactin siderophore biosynthesis IucA/IucC-like C-terminal" evidence="1">
    <location>
        <begin position="68"/>
        <end position="182"/>
    </location>
</feature>
<organism evidence="3 4">
    <name type="scientific">Pectobacterium actinidiae</name>
    <dbReference type="NCBI Taxonomy" id="1507808"/>
    <lineage>
        <taxon>Bacteria</taxon>
        <taxon>Pseudomonadati</taxon>
        <taxon>Pseudomonadota</taxon>
        <taxon>Gammaproteobacteria</taxon>
        <taxon>Enterobacterales</taxon>
        <taxon>Pectobacteriaceae</taxon>
        <taxon>Pectobacterium</taxon>
    </lineage>
</organism>
<reference evidence="4" key="1">
    <citation type="submission" date="2016-11" db="EMBL/GenBank/DDBJ databases">
        <authorList>
            <person name="Panda P."/>
            <person name="Visnovsky S."/>
            <person name="Pitman A."/>
        </authorList>
    </citation>
    <scope>NUCLEOTIDE SEQUENCE [LARGE SCALE GENOMIC DNA]</scope>
    <source>
        <strain evidence="4">ICMP 9972</strain>
    </source>
</reference>
<dbReference type="OrthoDB" id="5870636at2"/>
<feature type="domain" description="Ferric siderophore reductase C-terminal" evidence="2">
    <location>
        <begin position="241"/>
        <end position="262"/>
    </location>
</feature>
<proteinExistence type="predicted"/>
<dbReference type="Pfam" id="PF11575">
    <property type="entry name" value="FhuF_C"/>
    <property type="match status" value="1"/>
</dbReference>
<evidence type="ECO:0008006" key="5">
    <source>
        <dbReference type="Google" id="ProtNLM"/>
    </source>
</evidence>
<evidence type="ECO:0000313" key="4">
    <source>
        <dbReference type="Proteomes" id="UP000189286"/>
    </source>
</evidence>
<dbReference type="RefSeq" id="WP_039357403.1">
    <property type="nucleotide sequence ID" value="NZ_JRMH01000001.1"/>
</dbReference>
<dbReference type="GO" id="GO:0051537">
    <property type="term" value="F:2 iron, 2 sulfur cluster binding"/>
    <property type="evidence" value="ECO:0007669"/>
    <property type="project" value="InterPro"/>
</dbReference>
<protein>
    <recommendedName>
        <fullName evidence="5">Siderophore-iron reductase, Fe-S cluster protein</fullName>
    </recommendedName>
</protein>
<dbReference type="InterPro" id="IPR024726">
    <property type="entry name" value="FhuF_C"/>
</dbReference>
<gene>
    <name evidence="3" type="ORF">BSK71_07385</name>
</gene>
<dbReference type="AlphaFoldDB" id="A0A1V2R562"/>
<dbReference type="Pfam" id="PF06276">
    <property type="entry name" value="FhuF"/>
    <property type="match status" value="1"/>
</dbReference>
<dbReference type="EMBL" id="MPUJ01000004">
    <property type="protein sequence ID" value="ONK07495.1"/>
    <property type="molecule type" value="Genomic_DNA"/>
</dbReference>
<dbReference type="Proteomes" id="UP000189286">
    <property type="component" value="Unassembled WGS sequence"/>
</dbReference>
<evidence type="ECO:0000259" key="2">
    <source>
        <dbReference type="Pfam" id="PF11575"/>
    </source>
</evidence>
<comment type="caution">
    <text evidence="3">The sequence shown here is derived from an EMBL/GenBank/DDBJ whole genome shotgun (WGS) entry which is preliminary data.</text>
</comment>
<dbReference type="InterPro" id="IPR022770">
    <property type="entry name" value="IucA/IucC-like_C"/>
</dbReference>
<accession>A0A1V2R562</accession>
<dbReference type="GO" id="GO:0003824">
    <property type="term" value="F:catalytic activity"/>
    <property type="evidence" value="ECO:0007669"/>
    <property type="project" value="UniProtKB-ARBA"/>
</dbReference>
<evidence type="ECO:0000313" key="3">
    <source>
        <dbReference type="EMBL" id="ONK07495.1"/>
    </source>
</evidence>
<evidence type="ECO:0000259" key="1">
    <source>
        <dbReference type="Pfam" id="PF06276"/>
    </source>
</evidence>